<dbReference type="EMBL" id="CP002869">
    <property type="protein sequence ID" value="AEI40323.1"/>
    <property type="molecule type" value="Genomic_DNA"/>
</dbReference>
<feature type="domain" description="SIS" evidence="5">
    <location>
        <begin position="34"/>
        <end position="172"/>
    </location>
</feature>
<proteinExistence type="predicted"/>
<dbReference type="PATRIC" id="fig|1036673.3.peg.1567"/>
<reference evidence="7" key="1">
    <citation type="submission" date="2011-06" db="EMBL/GenBank/DDBJ databases">
        <title>Complete genome sequence of Paenibacillus mucilaginosus KNP414.</title>
        <authorList>
            <person name="Wang J."/>
            <person name="Hu S."/>
            <person name="Hu X."/>
            <person name="Zhang B."/>
            <person name="Dong D."/>
            <person name="Zhang S."/>
            <person name="Zhao K."/>
            <person name="Wu D."/>
        </authorList>
    </citation>
    <scope>NUCLEOTIDE SEQUENCE [LARGE SCALE GENOMIC DNA]</scope>
    <source>
        <strain evidence="7">KNP414</strain>
    </source>
</reference>
<feature type="domain" description="SIS" evidence="5">
    <location>
        <begin position="200"/>
        <end position="342"/>
    </location>
</feature>
<dbReference type="KEGG" id="pms:KNP414_01761"/>
<accession>F8FQA3</accession>
<evidence type="ECO:0000256" key="1">
    <source>
        <dbReference type="ARBA" id="ARBA00001031"/>
    </source>
</evidence>
<keyword evidence="4" id="KW-0677">Repeat</keyword>
<dbReference type="InterPro" id="IPR035466">
    <property type="entry name" value="GlmS/AgaS_SIS"/>
</dbReference>
<dbReference type="PANTHER" id="PTHR10937:SF0">
    <property type="entry name" value="GLUTAMINE--FRUCTOSE-6-PHOSPHATE TRANSAMINASE (ISOMERIZING)"/>
    <property type="match status" value="1"/>
</dbReference>
<dbReference type="CDD" id="cd05009">
    <property type="entry name" value="SIS_GlmS_GlmD_2"/>
    <property type="match status" value="1"/>
</dbReference>
<dbReference type="Gene3D" id="3.40.50.10490">
    <property type="entry name" value="Glucose-6-phosphate isomerase like protein, domain 1"/>
    <property type="match status" value="2"/>
</dbReference>
<dbReference type="Proteomes" id="UP000006620">
    <property type="component" value="Chromosome"/>
</dbReference>
<evidence type="ECO:0000259" key="5">
    <source>
        <dbReference type="PROSITE" id="PS51464"/>
    </source>
</evidence>
<dbReference type="AlphaFoldDB" id="F8FQA3"/>
<dbReference type="InterPro" id="IPR046348">
    <property type="entry name" value="SIS_dom_sf"/>
</dbReference>
<evidence type="ECO:0000256" key="2">
    <source>
        <dbReference type="ARBA" id="ARBA00012916"/>
    </source>
</evidence>
<dbReference type="GO" id="GO:0004360">
    <property type="term" value="F:glutamine-fructose-6-phosphate transaminase (isomerizing) activity"/>
    <property type="evidence" value="ECO:0007669"/>
    <property type="project" value="UniProtKB-EC"/>
</dbReference>
<dbReference type="InterPro" id="IPR001347">
    <property type="entry name" value="SIS_dom"/>
</dbReference>
<dbReference type="SUPFAM" id="SSF53697">
    <property type="entry name" value="SIS domain"/>
    <property type="match status" value="1"/>
</dbReference>
<evidence type="ECO:0000313" key="6">
    <source>
        <dbReference type="EMBL" id="AEI40323.1"/>
    </source>
</evidence>
<dbReference type="CDD" id="cd05008">
    <property type="entry name" value="SIS_GlmS_GlmD_1"/>
    <property type="match status" value="1"/>
</dbReference>
<reference evidence="6 7" key="2">
    <citation type="journal article" date="2013" name="Genome Announc.">
        <title>Genome Sequence of Growth-Improving Paenibacillus mucilaginosus Strain KNP414.</title>
        <authorList>
            <person name="Lu J.J."/>
            <person name="Wang J.F."/>
            <person name="Hu X.F."/>
        </authorList>
    </citation>
    <scope>NUCLEOTIDE SEQUENCE [LARGE SCALE GENOMIC DNA]</scope>
    <source>
        <strain evidence="6 7">KNP414</strain>
    </source>
</reference>
<evidence type="ECO:0000256" key="4">
    <source>
        <dbReference type="ARBA" id="ARBA00022737"/>
    </source>
</evidence>
<dbReference type="GO" id="GO:0006487">
    <property type="term" value="P:protein N-linked glycosylation"/>
    <property type="evidence" value="ECO:0007669"/>
    <property type="project" value="TreeGrafter"/>
</dbReference>
<dbReference type="GO" id="GO:0006047">
    <property type="term" value="P:UDP-N-acetylglucosamine metabolic process"/>
    <property type="evidence" value="ECO:0007669"/>
    <property type="project" value="TreeGrafter"/>
</dbReference>
<dbReference type="InterPro" id="IPR035490">
    <property type="entry name" value="GlmS/FrlB_SIS"/>
</dbReference>
<name>F8FQA3_PAEMK</name>
<organism evidence="6 7">
    <name type="scientific">Paenibacillus mucilaginosus (strain KNP414)</name>
    <dbReference type="NCBI Taxonomy" id="1036673"/>
    <lineage>
        <taxon>Bacteria</taxon>
        <taxon>Bacillati</taxon>
        <taxon>Bacillota</taxon>
        <taxon>Bacilli</taxon>
        <taxon>Bacillales</taxon>
        <taxon>Paenibacillaceae</taxon>
        <taxon>Paenibacillus</taxon>
    </lineage>
</organism>
<evidence type="ECO:0000256" key="3">
    <source>
        <dbReference type="ARBA" id="ARBA00016090"/>
    </source>
</evidence>
<keyword evidence="6" id="KW-0032">Aminotransferase</keyword>
<protein>
    <recommendedName>
        <fullName evidence="3">Glutamine--fructose-6-phosphate aminotransferase [isomerizing]</fullName>
        <ecNumber evidence="2">2.6.1.16</ecNumber>
    </recommendedName>
</protein>
<dbReference type="Pfam" id="PF01380">
    <property type="entry name" value="SIS"/>
    <property type="match status" value="2"/>
</dbReference>
<dbReference type="PROSITE" id="PS51464">
    <property type="entry name" value="SIS"/>
    <property type="match status" value="2"/>
</dbReference>
<comment type="catalytic activity">
    <reaction evidence="1">
        <text>D-fructose 6-phosphate + L-glutamine = D-glucosamine 6-phosphate + L-glutamate</text>
        <dbReference type="Rhea" id="RHEA:13237"/>
        <dbReference type="ChEBI" id="CHEBI:29985"/>
        <dbReference type="ChEBI" id="CHEBI:58359"/>
        <dbReference type="ChEBI" id="CHEBI:58725"/>
        <dbReference type="ChEBI" id="CHEBI:61527"/>
        <dbReference type="EC" id="2.6.1.16"/>
    </reaction>
</comment>
<dbReference type="EC" id="2.6.1.16" evidence="2"/>
<dbReference type="PANTHER" id="PTHR10937">
    <property type="entry name" value="GLUCOSAMINE--FRUCTOSE-6-PHOSPHATE AMINOTRANSFERASE, ISOMERIZING"/>
    <property type="match status" value="1"/>
</dbReference>
<evidence type="ECO:0000313" key="7">
    <source>
        <dbReference type="Proteomes" id="UP000006620"/>
    </source>
</evidence>
<dbReference type="HOGENOM" id="CLU_012520_2_4_9"/>
<dbReference type="GO" id="GO:0097367">
    <property type="term" value="F:carbohydrate derivative binding"/>
    <property type="evidence" value="ECO:0007669"/>
    <property type="project" value="InterPro"/>
</dbReference>
<keyword evidence="6" id="KW-0808">Transferase</keyword>
<dbReference type="RefSeq" id="WP_013915485.1">
    <property type="nucleotide sequence ID" value="NC_015690.1"/>
</dbReference>
<dbReference type="GO" id="GO:0006002">
    <property type="term" value="P:fructose 6-phosphate metabolic process"/>
    <property type="evidence" value="ECO:0007669"/>
    <property type="project" value="TreeGrafter"/>
</dbReference>
<sequence length="352" mass="38154">MRNFIDDVKEQPEALGRLAEYYATREGGELLARVTELSGRKYDRILFTGMGSSYAASRLAATYLWSRGIPAIHVEASELLHYGADTLLTNALLFFISQSGESVEIRQLLDILPADAVVIGITNVKTSTLAVKSALVLPLLAGEESTTSSKTYTSTLAVILLACQALAKQPAADGIAAIQAAGERLFTLESHAAALDWNRITEWLRTADSIYLIGRGPAVSTAIQGALTFKELVKVQAESMEAATFRHGPLETVNEQTLIFAVASPGKTSALVDSFTMELTRCGAKVITIHEGIARIAKDEYAEAQEEHTAALDEYFAALVDIYPIQLAANLLAERLERNGGFQWITKVTTKE</sequence>
<gene>
    <name evidence="6" type="ordered locus">KNP414_01761</name>
</gene>